<sequence length="239" mass="26610">MMSRQLHTPWEGKTVKGRVLVVDDDQALAEMLGIVLRKEGLDVAHVGDGARAIDAFHESRPDLVLLDVMLPGMDGIEICRRLRQESGVPIVMLTARTDTVDVVVGLESGADDYIVKPFKPQELIARLRARLRRGDEPEPERLTIGDLTIDVAGHSVKRGDQSLGLTPLEFDLLVALARKPWQVFSREVLLEQVWGYRHAGDTRLVNVHVQRLRSKIEHDPENPQIVVTVRGVGYKAGPS</sequence>
<evidence type="ECO:0000259" key="9">
    <source>
        <dbReference type="PROSITE" id="PS50110"/>
    </source>
</evidence>
<evidence type="ECO:0000256" key="7">
    <source>
        <dbReference type="PROSITE-ProRule" id="PRU00169"/>
    </source>
</evidence>
<evidence type="ECO:0000256" key="4">
    <source>
        <dbReference type="ARBA" id="ARBA00023125"/>
    </source>
</evidence>
<gene>
    <name evidence="11" type="ORF">SAMN06296429_104256</name>
</gene>
<feature type="modified residue" description="4-aspartylphosphate" evidence="7">
    <location>
        <position position="67"/>
    </location>
</feature>
<dbReference type="InterPro" id="IPR011006">
    <property type="entry name" value="CheY-like_superfamily"/>
</dbReference>
<evidence type="ECO:0000313" key="11">
    <source>
        <dbReference type="EMBL" id="SMC52286.1"/>
    </source>
</evidence>
<dbReference type="GO" id="GO:0045893">
    <property type="term" value="P:positive regulation of DNA-templated transcription"/>
    <property type="evidence" value="ECO:0007669"/>
    <property type="project" value="InterPro"/>
</dbReference>
<dbReference type="GO" id="GO:0032993">
    <property type="term" value="C:protein-DNA complex"/>
    <property type="evidence" value="ECO:0007669"/>
    <property type="project" value="TreeGrafter"/>
</dbReference>
<dbReference type="PANTHER" id="PTHR48111">
    <property type="entry name" value="REGULATOR OF RPOS"/>
    <property type="match status" value="1"/>
</dbReference>
<dbReference type="PROSITE" id="PS50110">
    <property type="entry name" value="RESPONSE_REGULATORY"/>
    <property type="match status" value="1"/>
</dbReference>
<keyword evidence="3" id="KW-0805">Transcription regulation</keyword>
<dbReference type="Gene3D" id="6.10.250.690">
    <property type="match status" value="1"/>
</dbReference>
<feature type="domain" description="OmpR/PhoB-type" evidence="10">
    <location>
        <begin position="139"/>
        <end position="238"/>
    </location>
</feature>
<evidence type="ECO:0000256" key="2">
    <source>
        <dbReference type="ARBA" id="ARBA00023012"/>
    </source>
</evidence>
<evidence type="ECO:0000256" key="8">
    <source>
        <dbReference type="PROSITE-ProRule" id="PRU01091"/>
    </source>
</evidence>
<dbReference type="InterPro" id="IPR036388">
    <property type="entry name" value="WH-like_DNA-bd_sf"/>
</dbReference>
<reference evidence="11 12" key="1">
    <citation type="submission" date="2017-04" db="EMBL/GenBank/DDBJ databases">
        <authorList>
            <person name="Afonso C.L."/>
            <person name="Miller P.J."/>
            <person name="Scott M.A."/>
            <person name="Spackman E."/>
            <person name="Goraichik I."/>
            <person name="Dimitrov K.M."/>
            <person name="Suarez D.L."/>
            <person name="Swayne D.E."/>
        </authorList>
    </citation>
    <scope>NUCLEOTIDE SEQUENCE [LARGE SCALE GENOMIC DNA]</scope>
    <source>
        <strain evidence="11 12">CGMCC 1.12511</strain>
    </source>
</reference>
<proteinExistence type="predicted"/>
<dbReference type="GO" id="GO:0000976">
    <property type="term" value="F:transcription cis-regulatory region binding"/>
    <property type="evidence" value="ECO:0007669"/>
    <property type="project" value="InterPro"/>
</dbReference>
<dbReference type="Gene3D" id="3.40.50.2300">
    <property type="match status" value="1"/>
</dbReference>
<dbReference type="CDD" id="cd00383">
    <property type="entry name" value="trans_reg_C"/>
    <property type="match status" value="1"/>
</dbReference>
<dbReference type="PROSITE" id="PS51755">
    <property type="entry name" value="OMPR_PHOB"/>
    <property type="match status" value="1"/>
</dbReference>
<dbReference type="SMART" id="SM00448">
    <property type="entry name" value="REC"/>
    <property type="match status" value="1"/>
</dbReference>
<evidence type="ECO:0000259" key="10">
    <source>
        <dbReference type="PROSITE" id="PS51755"/>
    </source>
</evidence>
<dbReference type="SUPFAM" id="SSF52172">
    <property type="entry name" value="CheY-like"/>
    <property type="match status" value="1"/>
</dbReference>
<dbReference type="GO" id="GO:0005829">
    <property type="term" value="C:cytosol"/>
    <property type="evidence" value="ECO:0007669"/>
    <property type="project" value="TreeGrafter"/>
</dbReference>
<keyword evidence="4 8" id="KW-0238">DNA-binding</keyword>
<feature type="DNA-binding region" description="OmpR/PhoB-type" evidence="8">
    <location>
        <begin position="139"/>
        <end position="238"/>
    </location>
</feature>
<dbReference type="EMBL" id="FWXN01000004">
    <property type="protein sequence ID" value="SMC52286.1"/>
    <property type="molecule type" value="Genomic_DNA"/>
</dbReference>
<evidence type="ECO:0000256" key="1">
    <source>
        <dbReference type="ARBA" id="ARBA00022553"/>
    </source>
</evidence>
<dbReference type="GO" id="GO:0000156">
    <property type="term" value="F:phosphorelay response regulator activity"/>
    <property type="evidence" value="ECO:0007669"/>
    <property type="project" value="InterPro"/>
</dbReference>
<dbReference type="InterPro" id="IPR047671">
    <property type="entry name" value="MtrAB_MtrA"/>
</dbReference>
<dbReference type="Gene3D" id="1.10.10.10">
    <property type="entry name" value="Winged helix-like DNA-binding domain superfamily/Winged helix DNA-binding domain"/>
    <property type="match status" value="1"/>
</dbReference>
<dbReference type="NCBIfam" id="NF040689">
    <property type="entry name" value="MtrAB_MtrA"/>
    <property type="match status" value="1"/>
</dbReference>
<keyword evidence="1 7" id="KW-0597">Phosphoprotein</keyword>
<dbReference type="FunFam" id="1.10.10.10:FF:000033">
    <property type="entry name" value="DNA-binding response regulator MtrA"/>
    <property type="match status" value="1"/>
</dbReference>
<dbReference type="Proteomes" id="UP000192634">
    <property type="component" value="Unassembled WGS sequence"/>
</dbReference>
<dbReference type="InterPro" id="IPR047673">
    <property type="entry name" value="MtrA_REC"/>
</dbReference>
<dbReference type="FunFam" id="3.40.50.2300:FF:000001">
    <property type="entry name" value="DNA-binding response regulator PhoB"/>
    <property type="match status" value="1"/>
</dbReference>
<evidence type="ECO:0000256" key="3">
    <source>
        <dbReference type="ARBA" id="ARBA00023015"/>
    </source>
</evidence>
<dbReference type="InterPro" id="IPR001789">
    <property type="entry name" value="Sig_transdc_resp-reg_receiver"/>
</dbReference>
<dbReference type="InterPro" id="IPR039420">
    <property type="entry name" value="WalR-like"/>
</dbReference>
<dbReference type="CDD" id="cd17626">
    <property type="entry name" value="REC_OmpR_MtrA-like"/>
    <property type="match status" value="1"/>
</dbReference>
<feature type="domain" description="Response regulatory" evidence="9">
    <location>
        <begin position="18"/>
        <end position="131"/>
    </location>
</feature>
<protein>
    <recommendedName>
        <fullName evidence="6">DNA-binding response regulator MtrA</fullName>
    </recommendedName>
</protein>
<dbReference type="PANTHER" id="PTHR48111:SF21">
    <property type="entry name" value="DNA-BINDING DUAL MASTER TRANSCRIPTIONAL REGULATOR RPAA"/>
    <property type="match status" value="1"/>
</dbReference>
<evidence type="ECO:0000256" key="5">
    <source>
        <dbReference type="ARBA" id="ARBA00023163"/>
    </source>
</evidence>
<organism evidence="11 12">
    <name type="scientific">Janibacter indicus</name>
    <dbReference type="NCBI Taxonomy" id="857417"/>
    <lineage>
        <taxon>Bacteria</taxon>
        <taxon>Bacillati</taxon>
        <taxon>Actinomycetota</taxon>
        <taxon>Actinomycetes</taxon>
        <taxon>Micrococcales</taxon>
        <taxon>Intrasporangiaceae</taxon>
        <taxon>Janibacter</taxon>
    </lineage>
</organism>
<accession>A0A1W1ZV90</accession>
<name>A0A1W1ZV90_9MICO</name>
<dbReference type="Pfam" id="PF00072">
    <property type="entry name" value="Response_reg"/>
    <property type="match status" value="1"/>
</dbReference>
<evidence type="ECO:0000256" key="6">
    <source>
        <dbReference type="ARBA" id="ARBA00035142"/>
    </source>
</evidence>
<keyword evidence="5" id="KW-0804">Transcription</keyword>
<dbReference type="Pfam" id="PF00486">
    <property type="entry name" value="Trans_reg_C"/>
    <property type="match status" value="1"/>
</dbReference>
<keyword evidence="2" id="KW-0902">Two-component regulatory system</keyword>
<dbReference type="SMART" id="SM00862">
    <property type="entry name" value="Trans_reg_C"/>
    <property type="match status" value="1"/>
</dbReference>
<evidence type="ECO:0000313" key="12">
    <source>
        <dbReference type="Proteomes" id="UP000192634"/>
    </source>
</evidence>
<dbReference type="InterPro" id="IPR001867">
    <property type="entry name" value="OmpR/PhoB-type_DNA-bd"/>
</dbReference>
<dbReference type="AlphaFoldDB" id="A0A1W1ZV90"/>